<evidence type="ECO:0000256" key="4">
    <source>
        <dbReference type="ARBA" id="ARBA00022989"/>
    </source>
</evidence>
<feature type="transmembrane region" description="Helical" evidence="6">
    <location>
        <begin position="159"/>
        <end position="177"/>
    </location>
</feature>
<dbReference type="PANTHER" id="PTHR38601:SF1">
    <property type="entry name" value="HYDROGENASE-4 COMPONENT E"/>
    <property type="match status" value="1"/>
</dbReference>
<dbReference type="InterPro" id="IPR038730">
    <property type="entry name" value="HyfE-like"/>
</dbReference>
<feature type="transmembrane region" description="Helical" evidence="6">
    <location>
        <begin position="63"/>
        <end position="81"/>
    </location>
</feature>
<feature type="transmembrane region" description="Helical" evidence="6">
    <location>
        <begin position="135"/>
        <end position="152"/>
    </location>
</feature>
<dbReference type="AlphaFoldDB" id="E6Q392"/>
<gene>
    <name evidence="7" type="ORF">CARN4_1973</name>
</gene>
<proteinExistence type="predicted"/>
<evidence type="ECO:0000256" key="5">
    <source>
        <dbReference type="ARBA" id="ARBA00023136"/>
    </source>
</evidence>
<dbReference type="EMBL" id="CABO01000019">
    <property type="protein sequence ID" value="CBI01652.1"/>
    <property type="molecule type" value="Genomic_DNA"/>
</dbReference>
<accession>E6Q392</accession>
<comment type="subcellular location">
    <subcellularLocation>
        <location evidence="1">Cell membrane</location>
        <topology evidence="1">Multi-pass membrane protein</topology>
    </subcellularLocation>
</comment>
<dbReference type="PANTHER" id="PTHR38601">
    <property type="entry name" value="HYDROGENASE-4 COMPONENT E"/>
    <property type="match status" value="1"/>
</dbReference>
<dbReference type="GO" id="GO:0005886">
    <property type="term" value="C:plasma membrane"/>
    <property type="evidence" value="ECO:0007669"/>
    <property type="project" value="UniProtKB-SubCell"/>
</dbReference>
<name>E6Q392_9ZZZZ</name>
<feature type="transmembrane region" description="Helical" evidence="6">
    <location>
        <begin position="183"/>
        <end position="203"/>
    </location>
</feature>
<reference evidence="7" key="1">
    <citation type="submission" date="2009-10" db="EMBL/GenBank/DDBJ databases">
        <title>Diversity of trophic interactions inside an arsenic-rich microbial ecosystem.</title>
        <authorList>
            <person name="Bertin P.N."/>
            <person name="Heinrich-Salmeron A."/>
            <person name="Pelletier E."/>
            <person name="Goulhen-Chollet F."/>
            <person name="Arsene-Ploetze F."/>
            <person name="Gallien S."/>
            <person name="Calteau A."/>
            <person name="Vallenet D."/>
            <person name="Casiot C."/>
            <person name="Chane-Woon-Ming B."/>
            <person name="Giloteaux L."/>
            <person name="Barakat M."/>
            <person name="Bonnefoy V."/>
            <person name="Bruneel O."/>
            <person name="Chandler M."/>
            <person name="Cleiss J."/>
            <person name="Duran R."/>
            <person name="Elbaz-Poulichet F."/>
            <person name="Fonknechten N."/>
            <person name="Lauga B."/>
            <person name="Mornico D."/>
            <person name="Ortet P."/>
            <person name="Schaeffer C."/>
            <person name="Siguier P."/>
            <person name="Alexander Thil Smith A."/>
            <person name="Van Dorsselaer A."/>
            <person name="Weissenbach J."/>
            <person name="Medigue C."/>
            <person name="Le Paslier D."/>
        </authorList>
    </citation>
    <scope>NUCLEOTIDE SEQUENCE</scope>
</reference>
<keyword evidence="3 6" id="KW-0812">Transmembrane</keyword>
<feature type="transmembrane region" description="Helical" evidence="6">
    <location>
        <begin position="101"/>
        <end position="123"/>
    </location>
</feature>
<keyword evidence="4 6" id="KW-1133">Transmembrane helix</keyword>
<keyword evidence="5 6" id="KW-0472">Membrane</keyword>
<evidence type="ECO:0000256" key="2">
    <source>
        <dbReference type="ARBA" id="ARBA00022475"/>
    </source>
</evidence>
<evidence type="ECO:0008006" key="8">
    <source>
        <dbReference type="Google" id="ProtNLM"/>
    </source>
</evidence>
<feature type="transmembrane region" description="Helical" evidence="6">
    <location>
        <begin position="39"/>
        <end position="57"/>
    </location>
</feature>
<protein>
    <recommendedName>
        <fullName evidence="8">Hydrogenase-4 component E</fullName>
    </recommendedName>
</protein>
<sequence>MMLHQLTVPQAFAGTIAMLLLIVQLTLFRSVVVAEFIRVYALQSWLVAAICFGVGVTERAWDLVVLAFVTLLFKGILLPRYMQSLAGGISARIELPARINVLLSLVLAGSLIGLSILTSIQLPLHYGAFLPRADLAATLAMVFTGFLVAILRPNALAQVVAFLTLENGLFFGTITLAPGLPLVIGILLLIDVLVAVVVFAVLVRALIGQHSAASVTVFESLRG</sequence>
<organism evidence="7">
    <name type="scientific">mine drainage metagenome</name>
    <dbReference type="NCBI Taxonomy" id="410659"/>
    <lineage>
        <taxon>unclassified sequences</taxon>
        <taxon>metagenomes</taxon>
        <taxon>ecological metagenomes</taxon>
    </lineage>
</organism>
<evidence type="ECO:0000313" key="7">
    <source>
        <dbReference type="EMBL" id="CBI01652.1"/>
    </source>
</evidence>
<feature type="transmembrane region" description="Helical" evidence="6">
    <location>
        <begin position="12"/>
        <end position="32"/>
    </location>
</feature>
<evidence type="ECO:0000256" key="1">
    <source>
        <dbReference type="ARBA" id="ARBA00004651"/>
    </source>
</evidence>
<evidence type="ECO:0000256" key="3">
    <source>
        <dbReference type="ARBA" id="ARBA00022692"/>
    </source>
</evidence>
<keyword evidence="2" id="KW-1003">Cell membrane</keyword>
<evidence type="ECO:0000256" key="6">
    <source>
        <dbReference type="SAM" id="Phobius"/>
    </source>
</evidence>
<comment type="caution">
    <text evidence="7">The sequence shown here is derived from an EMBL/GenBank/DDBJ whole genome shotgun (WGS) entry which is preliminary data.</text>
</comment>